<dbReference type="EMBL" id="JAAAHW010002674">
    <property type="protein sequence ID" value="KAF9991559.1"/>
    <property type="molecule type" value="Genomic_DNA"/>
</dbReference>
<keyword evidence="2" id="KW-1185">Reference proteome</keyword>
<evidence type="ECO:0000313" key="1">
    <source>
        <dbReference type="EMBL" id="KAF9991559.1"/>
    </source>
</evidence>
<sequence>MDVYRRGLKQLHYVIDGLTGFYGSKTVKKKNWEKSKSIRAEMDWAIKQEPQRPALTVYGSGRFNTRTKLASLHELFLHE</sequence>
<protein>
    <submittedName>
        <fullName evidence="1">Uncharacterized protein</fullName>
    </submittedName>
</protein>
<proteinExistence type="predicted"/>
<reference evidence="1" key="1">
    <citation type="journal article" date="2020" name="Fungal Divers.">
        <title>Resolving the Mortierellaceae phylogeny through synthesis of multi-gene phylogenetics and phylogenomics.</title>
        <authorList>
            <person name="Vandepol N."/>
            <person name="Liber J."/>
            <person name="Desiro A."/>
            <person name="Na H."/>
            <person name="Kennedy M."/>
            <person name="Barry K."/>
            <person name="Grigoriev I.V."/>
            <person name="Miller A.N."/>
            <person name="O'Donnell K."/>
            <person name="Stajich J.E."/>
            <person name="Bonito G."/>
        </authorList>
    </citation>
    <scope>NUCLEOTIDE SEQUENCE</scope>
    <source>
        <strain evidence="1">MES-2147</strain>
    </source>
</reference>
<comment type="caution">
    <text evidence="1">The sequence shown here is derived from an EMBL/GenBank/DDBJ whole genome shotgun (WGS) entry which is preliminary data.</text>
</comment>
<dbReference type="Proteomes" id="UP000749646">
    <property type="component" value="Unassembled WGS sequence"/>
</dbReference>
<organism evidence="1 2">
    <name type="scientific">Modicella reniformis</name>
    <dbReference type="NCBI Taxonomy" id="1440133"/>
    <lineage>
        <taxon>Eukaryota</taxon>
        <taxon>Fungi</taxon>
        <taxon>Fungi incertae sedis</taxon>
        <taxon>Mucoromycota</taxon>
        <taxon>Mortierellomycotina</taxon>
        <taxon>Mortierellomycetes</taxon>
        <taxon>Mortierellales</taxon>
        <taxon>Mortierellaceae</taxon>
        <taxon>Modicella</taxon>
    </lineage>
</organism>
<name>A0A9P6MC98_9FUNG</name>
<feature type="non-terminal residue" evidence="1">
    <location>
        <position position="1"/>
    </location>
</feature>
<evidence type="ECO:0000313" key="2">
    <source>
        <dbReference type="Proteomes" id="UP000749646"/>
    </source>
</evidence>
<accession>A0A9P6MC98</accession>
<gene>
    <name evidence="1" type="ORF">BGZ65_000431</name>
</gene>
<dbReference type="AlphaFoldDB" id="A0A9P6MC98"/>
<dbReference type="OrthoDB" id="2427658at2759"/>